<dbReference type="Gramene" id="QL08p004295:mrna">
    <property type="protein sequence ID" value="QL08p004295:mrna"/>
    <property type="gene ID" value="QL08p004295"/>
</dbReference>
<feature type="transmembrane region" description="Helical" evidence="1">
    <location>
        <begin position="47"/>
        <end position="68"/>
    </location>
</feature>
<sequence>MNSYTNLGVDSCTCILQGCDLIVNLVNCTSRSGVGHGLMDGTTKGGIVLIVLLLVALPGCIGTLDEVFDSTGTDRNFMTAKLDGAFRGTDLEAVEMSWFLLKNDGFFLGSSLAMNCVQAIRCSVTQSIGPSHSIVTMICDSEISHLNKFHSAQYLSQHGLTLKATRLELLGHQMS</sequence>
<reference evidence="2 3" key="1">
    <citation type="journal article" date="2016" name="G3 (Bethesda)">
        <title>First Draft Assembly and Annotation of the Genome of a California Endemic Oak Quercus lobata Nee (Fagaceae).</title>
        <authorList>
            <person name="Sork V.L."/>
            <person name="Fitz-Gibbon S.T."/>
            <person name="Puiu D."/>
            <person name="Crepeau M."/>
            <person name="Gugger P.F."/>
            <person name="Sherman R."/>
            <person name="Stevens K."/>
            <person name="Langley C.H."/>
            <person name="Pellegrini M."/>
            <person name="Salzberg S.L."/>
        </authorList>
    </citation>
    <scope>NUCLEOTIDE SEQUENCE [LARGE SCALE GENOMIC DNA]</scope>
    <source>
        <strain evidence="2 3">cv. SW786</strain>
    </source>
</reference>
<keyword evidence="1" id="KW-1133">Transmembrane helix</keyword>
<keyword evidence="1" id="KW-0472">Membrane</keyword>
<dbReference type="Gene3D" id="3.40.50.1100">
    <property type="match status" value="1"/>
</dbReference>
<name>A0A7N2M9A7_QUELO</name>
<evidence type="ECO:0000313" key="2">
    <source>
        <dbReference type="EnsemblPlants" id="QL08p004295:mrna"/>
    </source>
</evidence>
<dbReference type="InParanoid" id="A0A7N2M9A7"/>
<evidence type="ECO:0000256" key="1">
    <source>
        <dbReference type="SAM" id="Phobius"/>
    </source>
</evidence>
<dbReference type="EnsemblPlants" id="QL08p004295:mrna">
    <property type="protein sequence ID" value="QL08p004295:mrna"/>
    <property type="gene ID" value="QL08p004295"/>
</dbReference>
<accession>A0A7N2M9A7</accession>
<dbReference type="Proteomes" id="UP000594261">
    <property type="component" value="Chromosome 8"/>
</dbReference>
<organism evidence="2 3">
    <name type="scientific">Quercus lobata</name>
    <name type="common">Valley oak</name>
    <dbReference type="NCBI Taxonomy" id="97700"/>
    <lineage>
        <taxon>Eukaryota</taxon>
        <taxon>Viridiplantae</taxon>
        <taxon>Streptophyta</taxon>
        <taxon>Embryophyta</taxon>
        <taxon>Tracheophyta</taxon>
        <taxon>Spermatophyta</taxon>
        <taxon>Magnoliopsida</taxon>
        <taxon>eudicotyledons</taxon>
        <taxon>Gunneridae</taxon>
        <taxon>Pentapetalae</taxon>
        <taxon>rosids</taxon>
        <taxon>fabids</taxon>
        <taxon>Fagales</taxon>
        <taxon>Fagaceae</taxon>
        <taxon>Quercus</taxon>
    </lineage>
</organism>
<dbReference type="EMBL" id="LRBV02000008">
    <property type="status" value="NOT_ANNOTATED_CDS"/>
    <property type="molecule type" value="Genomic_DNA"/>
</dbReference>
<dbReference type="SUPFAM" id="SSF53686">
    <property type="entry name" value="Tryptophan synthase beta subunit-like PLP-dependent enzymes"/>
    <property type="match status" value="1"/>
</dbReference>
<keyword evidence="1" id="KW-0812">Transmembrane</keyword>
<protein>
    <submittedName>
        <fullName evidence="2">Uncharacterized protein</fullName>
    </submittedName>
</protein>
<keyword evidence="3" id="KW-1185">Reference proteome</keyword>
<dbReference type="AlphaFoldDB" id="A0A7N2M9A7"/>
<dbReference type="InterPro" id="IPR036052">
    <property type="entry name" value="TrpB-like_PALP_sf"/>
</dbReference>
<reference evidence="2" key="2">
    <citation type="submission" date="2021-01" db="UniProtKB">
        <authorList>
            <consortium name="EnsemblPlants"/>
        </authorList>
    </citation>
    <scope>IDENTIFICATION</scope>
</reference>
<proteinExistence type="predicted"/>
<evidence type="ECO:0000313" key="3">
    <source>
        <dbReference type="Proteomes" id="UP000594261"/>
    </source>
</evidence>